<evidence type="ECO:0000313" key="2">
    <source>
        <dbReference type="EMBL" id="MFC6726586.1"/>
    </source>
</evidence>
<dbReference type="InterPro" id="IPR055755">
    <property type="entry name" value="DUF7331"/>
</dbReference>
<gene>
    <name evidence="2" type="ORF">ACFQE1_19895</name>
</gene>
<evidence type="ECO:0000256" key="1">
    <source>
        <dbReference type="SAM" id="MobiDB-lite"/>
    </source>
</evidence>
<comment type="caution">
    <text evidence="2">The sequence shown here is derived from an EMBL/GenBank/DDBJ whole genome shotgun (WGS) entry which is preliminary data.</text>
</comment>
<organism evidence="2 3">
    <name type="scientific">Halobium palmae</name>
    <dbReference type="NCBI Taxonomy" id="1776492"/>
    <lineage>
        <taxon>Archaea</taxon>
        <taxon>Methanobacteriati</taxon>
        <taxon>Methanobacteriota</taxon>
        <taxon>Stenosarchaea group</taxon>
        <taxon>Halobacteria</taxon>
        <taxon>Halobacteriales</taxon>
        <taxon>Haloferacaceae</taxon>
        <taxon>Halobium</taxon>
    </lineage>
</organism>
<dbReference type="EMBL" id="JBHSWU010001235">
    <property type="protein sequence ID" value="MFC6726586.1"/>
    <property type="molecule type" value="Genomic_DNA"/>
</dbReference>
<reference evidence="2 3" key="1">
    <citation type="journal article" date="2019" name="Int. J. Syst. Evol. Microbiol.">
        <title>The Global Catalogue of Microorganisms (GCM) 10K type strain sequencing project: providing services to taxonomists for standard genome sequencing and annotation.</title>
        <authorList>
            <consortium name="The Broad Institute Genomics Platform"/>
            <consortium name="The Broad Institute Genome Sequencing Center for Infectious Disease"/>
            <person name="Wu L."/>
            <person name="Ma J."/>
        </authorList>
    </citation>
    <scope>NUCLEOTIDE SEQUENCE [LARGE SCALE GENOMIC DNA]</scope>
    <source>
        <strain evidence="2 3">NBRC 111368</strain>
    </source>
</reference>
<feature type="compositionally biased region" description="Basic and acidic residues" evidence="1">
    <location>
        <begin position="1"/>
        <end position="15"/>
    </location>
</feature>
<dbReference type="AlphaFoldDB" id="A0ABD5S4U6"/>
<dbReference type="Pfam" id="PF24018">
    <property type="entry name" value="DUF7331"/>
    <property type="match status" value="1"/>
</dbReference>
<accession>A0ABD5S4U6</accession>
<dbReference type="Proteomes" id="UP001596328">
    <property type="component" value="Unassembled WGS sequence"/>
</dbReference>
<proteinExistence type="predicted"/>
<name>A0ABD5S4U6_9EURY</name>
<evidence type="ECO:0000313" key="3">
    <source>
        <dbReference type="Proteomes" id="UP001596328"/>
    </source>
</evidence>
<feature type="region of interest" description="Disordered" evidence="1">
    <location>
        <begin position="1"/>
        <end position="35"/>
    </location>
</feature>
<keyword evidence="3" id="KW-1185">Reference proteome</keyword>
<protein>
    <submittedName>
        <fullName evidence="2">Uncharacterized protein</fullName>
    </submittedName>
</protein>
<sequence>MTDHADDGRWERTDAARPNQTVDAGAVDAHGASDGGAATVESYEADEGTVFYESENPLAWMQSSKTVTLQDSA</sequence>